<evidence type="ECO:0000256" key="5">
    <source>
        <dbReference type="PROSITE-ProRule" id="PRU00335"/>
    </source>
</evidence>
<dbReference type="PROSITE" id="PS50977">
    <property type="entry name" value="HTH_TETR_2"/>
    <property type="match status" value="1"/>
</dbReference>
<protein>
    <submittedName>
        <fullName evidence="7">HTH-type transcriptional regulator TtgR</fullName>
    </submittedName>
</protein>
<keyword evidence="3 5" id="KW-0238">DNA-binding</keyword>
<keyword evidence="8" id="KW-1185">Reference proteome</keyword>
<evidence type="ECO:0000256" key="2">
    <source>
        <dbReference type="ARBA" id="ARBA00023015"/>
    </source>
</evidence>
<accession>A0A0F0KFR6</accession>
<dbReference type="PANTHER" id="PTHR47506">
    <property type="entry name" value="TRANSCRIPTIONAL REGULATORY PROTEIN"/>
    <property type="match status" value="1"/>
</dbReference>
<dbReference type="InterPro" id="IPR036271">
    <property type="entry name" value="Tet_transcr_reg_TetR-rel_C_sf"/>
</dbReference>
<dbReference type="InterPro" id="IPR039538">
    <property type="entry name" value="BetI_C"/>
</dbReference>
<evidence type="ECO:0000256" key="1">
    <source>
        <dbReference type="ARBA" id="ARBA00022491"/>
    </source>
</evidence>
<evidence type="ECO:0000313" key="8">
    <source>
        <dbReference type="Proteomes" id="UP000033572"/>
    </source>
</evidence>
<dbReference type="EMBL" id="JYIU01000045">
    <property type="protein sequence ID" value="KJL19264.1"/>
    <property type="molecule type" value="Genomic_DNA"/>
</dbReference>
<dbReference type="Pfam" id="PF13977">
    <property type="entry name" value="TetR_C_6"/>
    <property type="match status" value="1"/>
</dbReference>
<reference evidence="7 8" key="1">
    <citation type="submission" date="2015-02" db="EMBL/GenBank/DDBJ databases">
        <title>Draft genome sequences of ten Microbacterium spp. with emphasis on heavy metal contaminated environments.</title>
        <authorList>
            <person name="Corretto E."/>
        </authorList>
    </citation>
    <scope>NUCLEOTIDE SEQUENCE [LARGE SCALE GENOMIC DNA]</scope>
    <source>
        <strain evidence="7 8">DSM 12966</strain>
    </source>
</reference>
<feature type="domain" description="HTH tetR-type" evidence="6">
    <location>
        <begin position="17"/>
        <end position="77"/>
    </location>
</feature>
<comment type="caution">
    <text evidence="7">The sequence shown here is derived from an EMBL/GenBank/DDBJ whole genome shotgun (WGS) entry which is preliminary data.</text>
</comment>
<dbReference type="PATRIC" id="fig|104336.4.peg.2594"/>
<dbReference type="PRINTS" id="PR00455">
    <property type="entry name" value="HTHTETR"/>
</dbReference>
<dbReference type="RefSeq" id="WP_045254986.1">
    <property type="nucleotide sequence ID" value="NZ_CP031425.1"/>
</dbReference>
<keyword evidence="2" id="KW-0805">Transcription regulation</keyword>
<evidence type="ECO:0000259" key="6">
    <source>
        <dbReference type="PROSITE" id="PS50977"/>
    </source>
</evidence>
<evidence type="ECO:0000313" key="7">
    <source>
        <dbReference type="EMBL" id="KJL19264.1"/>
    </source>
</evidence>
<dbReference type="InterPro" id="IPR001647">
    <property type="entry name" value="HTH_TetR"/>
</dbReference>
<organism evidence="7 8">
    <name type="scientific">Microbacterium foliorum</name>
    <dbReference type="NCBI Taxonomy" id="104336"/>
    <lineage>
        <taxon>Bacteria</taxon>
        <taxon>Bacillati</taxon>
        <taxon>Actinomycetota</taxon>
        <taxon>Actinomycetes</taxon>
        <taxon>Micrococcales</taxon>
        <taxon>Microbacteriaceae</taxon>
        <taxon>Microbacterium</taxon>
    </lineage>
</organism>
<dbReference type="Proteomes" id="UP000033572">
    <property type="component" value="Unassembled WGS sequence"/>
</dbReference>
<dbReference type="SUPFAM" id="SSF46689">
    <property type="entry name" value="Homeodomain-like"/>
    <property type="match status" value="1"/>
</dbReference>
<evidence type="ECO:0000256" key="4">
    <source>
        <dbReference type="ARBA" id="ARBA00023163"/>
    </source>
</evidence>
<dbReference type="PANTHER" id="PTHR47506:SF6">
    <property type="entry name" value="HTH-TYPE TRANSCRIPTIONAL REPRESSOR NEMR"/>
    <property type="match status" value="1"/>
</dbReference>
<dbReference type="GeneID" id="94443326"/>
<gene>
    <name evidence="7" type="primary">ttgR_2</name>
    <name evidence="7" type="ORF">RN50_02549</name>
</gene>
<keyword evidence="4" id="KW-0804">Transcription</keyword>
<feature type="DNA-binding region" description="H-T-H motif" evidence="5">
    <location>
        <begin position="40"/>
        <end position="59"/>
    </location>
</feature>
<sequence length="215" mass="23496">MADSRMRKPRGEYAKTRAKRAAILDAALDVFADSGYHSGSLRDVAERVGMSEAGLLHHFPNKPALLAAVLDRRDQHTLEWVRMAEGNGEVTLSGLVTTAVRNSTVPGIVELYCILSAEGTKPGHPAHEYFVTRYDVARTNLRRAFEDLQRQGRMRPGVTSQGAAVATLAMMDGLQVQWLLNPDVVDMAEELSRFFRAFVDIDLTPALSGTSGGLA</sequence>
<dbReference type="InterPro" id="IPR009057">
    <property type="entry name" value="Homeodomain-like_sf"/>
</dbReference>
<evidence type="ECO:0000256" key="3">
    <source>
        <dbReference type="ARBA" id="ARBA00023125"/>
    </source>
</evidence>
<proteinExistence type="predicted"/>
<dbReference type="SUPFAM" id="SSF48498">
    <property type="entry name" value="Tetracyclin repressor-like, C-terminal domain"/>
    <property type="match status" value="1"/>
</dbReference>
<name>A0A0F0KFR6_9MICO</name>
<keyword evidence="1" id="KW-0678">Repressor</keyword>
<dbReference type="Gene3D" id="1.10.357.10">
    <property type="entry name" value="Tetracycline Repressor, domain 2"/>
    <property type="match status" value="1"/>
</dbReference>
<dbReference type="AlphaFoldDB" id="A0A0F0KFR6"/>
<dbReference type="Pfam" id="PF00440">
    <property type="entry name" value="TetR_N"/>
    <property type="match status" value="1"/>
</dbReference>
<dbReference type="GO" id="GO:0003677">
    <property type="term" value="F:DNA binding"/>
    <property type="evidence" value="ECO:0007669"/>
    <property type="project" value="UniProtKB-UniRule"/>
</dbReference>